<comment type="caution">
    <text evidence="10">The sequence shown here is derived from an EMBL/GenBank/DDBJ whole genome shotgun (WGS) entry which is preliminary data.</text>
</comment>
<evidence type="ECO:0000259" key="8">
    <source>
        <dbReference type="Pfam" id="PF09335"/>
    </source>
</evidence>
<feature type="transmembrane region" description="Helical" evidence="7">
    <location>
        <begin position="243"/>
        <end position="265"/>
    </location>
</feature>
<feature type="transmembrane region" description="Helical" evidence="7">
    <location>
        <begin position="60"/>
        <end position="81"/>
    </location>
</feature>
<dbReference type="STRING" id="1033802.SSPSH_001157"/>
<keyword evidence="6 7" id="KW-0472">Membrane</keyword>
<dbReference type="InterPro" id="IPR032816">
    <property type="entry name" value="VTT_dom"/>
</dbReference>
<accession>U2E7I1</accession>
<dbReference type="PANTHER" id="PTHR30353:SF15">
    <property type="entry name" value="INNER MEMBRANE PROTEIN YABI"/>
    <property type="match status" value="1"/>
</dbReference>
<proteinExistence type="inferred from homology"/>
<name>U2E7I1_9GAMM</name>
<evidence type="ECO:0000313" key="10">
    <source>
        <dbReference type="EMBL" id="ERJ19696.1"/>
    </source>
</evidence>
<reference evidence="10 11" key="2">
    <citation type="journal article" date="2013" name="PLoS ONE">
        <title>INDIGO - INtegrated Data Warehouse of MIcrobial GenOmes with Examples from the Red Sea Extremophiles.</title>
        <authorList>
            <person name="Alam I."/>
            <person name="Antunes A."/>
            <person name="Kamau A.A."/>
            <person name="Ba Alawi W."/>
            <person name="Kalkatawi M."/>
            <person name="Stingl U."/>
            <person name="Bajic V.B."/>
        </authorList>
    </citation>
    <scope>NUCLEOTIDE SEQUENCE [LARGE SCALE GENOMIC DNA]</scope>
    <source>
        <strain evidence="10 11">E1L3A</strain>
    </source>
</reference>
<keyword evidence="5 7" id="KW-1133">Transmembrane helix</keyword>
<sequence>MGHDLFAALLAWVDAHPLAALALVFAIALGESLFLFGLLVPGALFMFAFGALIGANLLPIGATFVAAIIGTLIGDGASFVLGRRYRGHVSSLPGFARAPVLVARGERFLADHGGKAIIMGRLIGALRPIMPTVAGAAGLSTTRFVIMDLIATAIWAPCYILPGVVFGASLDLAAQVATRLAILLVAVVAIVWITTVSVRFVLVAGRVALHRYAGRLLAWSRRHRRLGLLGPALADPRQPEIPALAVGAGLLMLATALAYLVMWGWQRPVYPGHFDALAFYIVQSLQTPISDQIAFAIAQMGSPLIYLPFAVVLAAVLAVMGNWRAATHWMVALGFSALVALGLRWWLAIPAPSGYFHGDATDPLFLAGGGQDLILCATVYGMAGLMIAAGQPLTARPYYHSITVAGVVLIALARLYLGLDWASDLLIGLAIAFVWLNMLVLSYRRQRPARVHGAPVLAVLAGFAMVAVVAGILPDTTYRAWAQAEAKRTPSIIDHWADHGYRELDTRIKDIAGRASAPLNVQAAAHAPQLKQMLAEAGWHPAPALGVSQPLHWLVSDSDIRQLAVLPRIHDGRQPTLTLVHAVAPPEAEHMRRVLRLWPTGQVRASDRSPLWVGMTDVQKIAHRFHLLATAADQRQYPAAQAALVADLKAAGVDLRLVENDRGSIVLINAPQATGDAKVAPDPRRGHRR</sequence>
<comment type="subcellular location">
    <subcellularLocation>
        <location evidence="1">Cell membrane</location>
        <topology evidence="1">Multi-pass membrane protein</topology>
    </subcellularLocation>
</comment>
<dbReference type="GO" id="GO:0005886">
    <property type="term" value="C:plasma membrane"/>
    <property type="evidence" value="ECO:0007669"/>
    <property type="project" value="UniProtKB-SubCell"/>
</dbReference>
<keyword evidence="4 7" id="KW-0812">Transmembrane</keyword>
<gene>
    <name evidence="10" type="primary">yabI</name>
    <name evidence="10" type="ORF">SSPSH_001157</name>
</gene>
<dbReference type="InterPro" id="IPR025902">
    <property type="entry name" value="LssY-like-C_dom"/>
</dbReference>
<feature type="transmembrane region" description="Helical" evidence="7">
    <location>
        <begin position="304"/>
        <end position="323"/>
    </location>
</feature>
<dbReference type="eggNOG" id="COG0586">
    <property type="taxonomic scope" value="Bacteria"/>
</dbReference>
<dbReference type="Proteomes" id="UP000006242">
    <property type="component" value="Unassembled WGS sequence"/>
</dbReference>
<keyword evidence="11" id="KW-1185">Reference proteome</keyword>
<feature type="domain" description="LssY-like C-terminal" evidence="9">
    <location>
        <begin position="508"/>
        <end position="616"/>
    </location>
</feature>
<comment type="similarity">
    <text evidence="2">Belongs to the DedA family.</text>
</comment>
<feature type="transmembrane region" description="Helical" evidence="7">
    <location>
        <begin position="369"/>
        <end position="389"/>
    </location>
</feature>
<feature type="transmembrane region" description="Helical" evidence="7">
    <location>
        <begin position="33"/>
        <end position="54"/>
    </location>
</feature>
<dbReference type="SUPFAM" id="SSF48317">
    <property type="entry name" value="Acid phosphatase/Vanadium-dependent haloperoxidase"/>
    <property type="match status" value="1"/>
</dbReference>
<dbReference type="Pfam" id="PF14067">
    <property type="entry name" value="LssY_C"/>
    <property type="match status" value="1"/>
</dbReference>
<dbReference type="InterPro" id="IPR036938">
    <property type="entry name" value="PAP2/HPO_sf"/>
</dbReference>
<feature type="transmembrane region" description="Helical" evidence="7">
    <location>
        <begin position="180"/>
        <end position="202"/>
    </location>
</feature>
<reference evidence="10 11" key="1">
    <citation type="journal article" date="2011" name="J. Bacteriol.">
        <title>Genome sequence of Salinisphaera shabanensis, a gammaproteobacterium from the harsh, variable environment of the brine-seawater interface of the Shaban Deep in the Red Sea.</title>
        <authorList>
            <person name="Antunes A."/>
            <person name="Alam I."/>
            <person name="Bajic V.B."/>
            <person name="Stingl U."/>
        </authorList>
    </citation>
    <scope>NUCLEOTIDE SEQUENCE [LARGE SCALE GENOMIC DNA]</scope>
    <source>
        <strain evidence="10 11">E1L3A</strain>
    </source>
</reference>
<evidence type="ECO:0000256" key="3">
    <source>
        <dbReference type="ARBA" id="ARBA00022475"/>
    </source>
</evidence>
<evidence type="ECO:0000256" key="7">
    <source>
        <dbReference type="SAM" id="Phobius"/>
    </source>
</evidence>
<dbReference type="EMBL" id="AFNV02000007">
    <property type="protein sequence ID" value="ERJ19696.1"/>
    <property type="molecule type" value="Genomic_DNA"/>
</dbReference>
<dbReference type="AlphaFoldDB" id="U2E7I1"/>
<dbReference type="Pfam" id="PF09335">
    <property type="entry name" value="VTT_dom"/>
    <property type="match status" value="1"/>
</dbReference>
<evidence type="ECO:0000256" key="6">
    <source>
        <dbReference type="ARBA" id="ARBA00023136"/>
    </source>
</evidence>
<organism evidence="10 11">
    <name type="scientific">Salinisphaera shabanensis E1L3A</name>
    <dbReference type="NCBI Taxonomy" id="1033802"/>
    <lineage>
        <taxon>Bacteria</taxon>
        <taxon>Pseudomonadati</taxon>
        <taxon>Pseudomonadota</taxon>
        <taxon>Gammaproteobacteria</taxon>
        <taxon>Salinisphaerales</taxon>
        <taxon>Salinisphaeraceae</taxon>
        <taxon>Salinisphaera</taxon>
    </lineage>
</organism>
<dbReference type="RefSeq" id="WP_006914969.1">
    <property type="nucleotide sequence ID" value="NZ_AFNV02000007.1"/>
</dbReference>
<evidence type="ECO:0000256" key="4">
    <source>
        <dbReference type="ARBA" id="ARBA00022692"/>
    </source>
</evidence>
<feature type="transmembrane region" description="Helical" evidence="7">
    <location>
        <begin position="149"/>
        <end position="168"/>
    </location>
</feature>
<feature type="transmembrane region" description="Helical" evidence="7">
    <location>
        <begin position="6"/>
        <end position="26"/>
    </location>
</feature>
<dbReference type="PANTHER" id="PTHR30353">
    <property type="entry name" value="INNER MEMBRANE PROTEIN DEDA-RELATED"/>
    <property type="match status" value="1"/>
</dbReference>
<evidence type="ECO:0000313" key="11">
    <source>
        <dbReference type="Proteomes" id="UP000006242"/>
    </source>
</evidence>
<dbReference type="InterPro" id="IPR032818">
    <property type="entry name" value="DedA-like"/>
</dbReference>
<evidence type="ECO:0000256" key="1">
    <source>
        <dbReference type="ARBA" id="ARBA00004651"/>
    </source>
</evidence>
<feature type="transmembrane region" description="Helical" evidence="7">
    <location>
        <begin position="425"/>
        <end position="443"/>
    </location>
</feature>
<keyword evidence="3" id="KW-1003">Cell membrane</keyword>
<evidence type="ECO:0000256" key="5">
    <source>
        <dbReference type="ARBA" id="ARBA00022989"/>
    </source>
</evidence>
<protein>
    <submittedName>
        <fullName evidence="10">Inner membrane protein YabI</fullName>
    </submittedName>
</protein>
<dbReference type="OrthoDB" id="9780918at2"/>
<feature type="transmembrane region" description="Helical" evidence="7">
    <location>
        <begin position="330"/>
        <end position="349"/>
    </location>
</feature>
<feature type="domain" description="VTT" evidence="8">
    <location>
        <begin position="40"/>
        <end position="163"/>
    </location>
</feature>
<feature type="transmembrane region" description="Helical" evidence="7">
    <location>
        <begin position="401"/>
        <end position="419"/>
    </location>
</feature>
<evidence type="ECO:0000259" key="9">
    <source>
        <dbReference type="Pfam" id="PF14067"/>
    </source>
</evidence>
<evidence type="ECO:0000256" key="2">
    <source>
        <dbReference type="ARBA" id="ARBA00010792"/>
    </source>
</evidence>
<feature type="transmembrane region" description="Helical" evidence="7">
    <location>
        <begin position="455"/>
        <end position="473"/>
    </location>
</feature>